<evidence type="ECO:0000256" key="2">
    <source>
        <dbReference type="ARBA" id="ARBA00022723"/>
    </source>
</evidence>
<dbReference type="InterPro" id="IPR008972">
    <property type="entry name" value="Cupredoxin"/>
</dbReference>
<dbReference type="CDD" id="cd13858">
    <property type="entry name" value="CuRO_1_tcLCC2_insect_like"/>
    <property type="match status" value="1"/>
</dbReference>
<evidence type="ECO:0000256" key="1">
    <source>
        <dbReference type="ARBA" id="ARBA00010609"/>
    </source>
</evidence>
<dbReference type="PANTHER" id="PTHR11709:SF394">
    <property type="entry name" value="FI03373P-RELATED"/>
    <property type="match status" value="1"/>
</dbReference>
<accession>A0A8B6FBF9</accession>
<reference evidence="6" key="1">
    <citation type="submission" date="2018-11" db="EMBL/GenBank/DDBJ databases">
        <authorList>
            <person name="Alioto T."/>
            <person name="Alioto T."/>
        </authorList>
    </citation>
    <scope>NUCLEOTIDE SEQUENCE</scope>
</reference>
<organism evidence="6 7">
    <name type="scientific">Mytilus galloprovincialis</name>
    <name type="common">Mediterranean mussel</name>
    <dbReference type="NCBI Taxonomy" id="29158"/>
    <lineage>
        <taxon>Eukaryota</taxon>
        <taxon>Metazoa</taxon>
        <taxon>Spiralia</taxon>
        <taxon>Lophotrochozoa</taxon>
        <taxon>Mollusca</taxon>
        <taxon>Bivalvia</taxon>
        <taxon>Autobranchia</taxon>
        <taxon>Pteriomorphia</taxon>
        <taxon>Mytilida</taxon>
        <taxon>Mytiloidea</taxon>
        <taxon>Mytilidae</taxon>
        <taxon>Mytilinae</taxon>
        <taxon>Mytilus</taxon>
    </lineage>
</organism>
<sequence length="281" mass="31905">MDLLHSQQIHTGSIIFKSGTSCKLNTCRKNDSICECYLTIEYDSSMLYKGLGLPAIFLKPQNGTAVNFNTGEKFNEKIEDSFILTDGFNLQKVISINGRFPGPTITSYENQNMIVHVRNLMHTDSMTIPWHGMHQRSTPEEDGVAFITQYPLLPGQNQTYKFKAFPFGTHFYHAHIGDQRTMGLYGPLIVIPEGFQQVSQPQEGNNVFIAVLQDWNHDDSSKVLYQKLLWGDYDRKTGKAYNVTNDHSGAKYSRFRFHSGLINGRGRYSPSSTENNEAPLY</sequence>
<dbReference type="GO" id="GO:0005507">
    <property type="term" value="F:copper ion binding"/>
    <property type="evidence" value="ECO:0007669"/>
    <property type="project" value="InterPro"/>
</dbReference>
<dbReference type="Gene3D" id="2.60.40.420">
    <property type="entry name" value="Cupredoxins - blue copper proteins"/>
    <property type="match status" value="1"/>
</dbReference>
<evidence type="ECO:0000256" key="3">
    <source>
        <dbReference type="ARBA" id="ARBA00023002"/>
    </source>
</evidence>
<dbReference type="EMBL" id="UYJE01006625">
    <property type="protein sequence ID" value="VDI47593.1"/>
    <property type="molecule type" value="Genomic_DNA"/>
</dbReference>
<comment type="similarity">
    <text evidence="1">Belongs to the multicopper oxidase family.</text>
</comment>
<dbReference type="AlphaFoldDB" id="A0A8B6FBF9"/>
<evidence type="ECO:0000256" key="4">
    <source>
        <dbReference type="ARBA" id="ARBA00023008"/>
    </source>
</evidence>
<dbReference type="SUPFAM" id="SSF49503">
    <property type="entry name" value="Cupredoxins"/>
    <property type="match status" value="1"/>
</dbReference>
<keyword evidence="2" id="KW-0479">Metal-binding</keyword>
<gene>
    <name evidence="6" type="ORF">MGAL_10B005151</name>
</gene>
<evidence type="ECO:0000259" key="5">
    <source>
        <dbReference type="Pfam" id="PF07732"/>
    </source>
</evidence>
<evidence type="ECO:0000313" key="6">
    <source>
        <dbReference type="EMBL" id="VDI47593.1"/>
    </source>
</evidence>
<dbReference type="Pfam" id="PF07732">
    <property type="entry name" value="Cu-oxidase_3"/>
    <property type="match status" value="1"/>
</dbReference>
<feature type="domain" description="Plastocyanin-like" evidence="5">
    <location>
        <begin position="86"/>
        <end position="192"/>
    </location>
</feature>
<evidence type="ECO:0000313" key="7">
    <source>
        <dbReference type="Proteomes" id="UP000596742"/>
    </source>
</evidence>
<proteinExistence type="inferred from homology"/>
<dbReference type="Proteomes" id="UP000596742">
    <property type="component" value="Unassembled WGS sequence"/>
</dbReference>
<comment type="caution">
    <text evidence="6">The sequence shown here is derived from an EMBL/GenBank/DDBJ whole genome shotgun (WGS) entry which is preliminary data.</text>
</comment>
<protein>
    <recommendedName>
        <fullName evidence="5">Plastocyanin-like domain-containing protein</fullName>
    </recommendedName>
</protein>
<dbReference type="PANTHER" id="PTHR11709">
    <property type="entry name" value="MULTI-COPPER OXIDASE"/>
    <property type="match status" value="1"/>
</dbReference>
<keyword evidence="7" id="KW-1185">Reference proteome</keyword>
<keyword evidence="4" id="KW-0186">Copper</keyword>
<dbReference type="OrthoDB" id="6130627at2759"/>
<dbReference type="InterPro" id="IPR045087">
    <property type="entry name" value="Cu-oxidase_fam"/>
</dbReference>
<keyword evidence="3" id="KW-0560">Oxidoreductase</keyword>
<name>A0A8B6FBF9_MYTGA</name>
<dbReference type="GO" id="GO:0016491">
    <property type="term" value="F:oxidoreductase activity"/>
    <property type="evidence" value="ECO:0007669"/>
    <property type="project" value="UniProtKB-KW"/>
</dbReference>
<dbReference type="InterPro" id="IPR011707">
    <property type="entry name" value="Cu-oxidase-like_N"/>
</dbReference>